<dbReference type="SMART" id="SM00461">
    <property type="entry name" value="WH1"/>
    <property type="match status" value="1"/>
</dbReference>
<feature type="compositionally biased region" description="Polar residues" evidence="2">
    <location>
        <begin position="1"/>
        <end position="22"/>
    </location>
</feature>
<evidence type="ECO:0000313" key="5">
    <source>
        <dbReference type="Proteomes" id="UP000198287"/>
    </source>
</evidence>
<evidence type="ECO:0000313" key="4">
    <source>
        <dbReference type="EMBL" id="OXA46612.1"/>
    </source>
</evidence>
<feature type="domain" description="WH1" evidence="3">
    <location>
        <begin position="28"/>
        <end position="141"/>
    </location>
</feature>
<feature type="region of interest" description="Disordered" evidence="2">
    <location>
        <begin position="1"/>
        <end position="31"/>
    </location>
</feature>
<evidence type="ECO:0000256" key="1">
    <source>
        <dbReference type="SAM" id="Coils"/>
    </source>
</evidence>
<evidence type="ECO:0000256" key="2">
    <source>
        <dbReference type="SAM" id="MobiDB-lite"/>
    </source>
</evidence>
<dbReference type="OrthoDB" id="9983798at2759"/>
<dbReference type="InterPro" id="IPR045027">
    <property type="entry name" value="Homer"/>
</dbReference>
<name>A0A226DM57_FOLCA</name>
<protein>
    <submittedName>
        <fullName evidence="4">Homer protein 1</fullName>
    </submittedName>
</protein>
<organism evidence="4 5">
    <name type="scientific">Folsomia candida</name>
    <name type="common">Springtail</name>
    <dbReference type="NCBI Taxonomy" id="158441"/>
    <lineage>
        <taxon>Eukaryota</taxon>
        <taxon>Metazoa</taxon>
        <taxon>Ecdysozoa</taxon>
        <taxon>Arthropoda</taxon>
        <taxon>Hexapoda</taxon>
        <taxon>Collembola</taxon>
        <taxon>Entomobryomorpha</taxon>
        <taxon>Isotomoidea</taxon>
        <taxon>Isotomidae</taxon>
        <taxon>Proisotominae</taxon>
        <taxon>Folsomia</taxon>
    </lineage>
</organism>
<dbReference type="Pfam" id="PF00568">
    <property type="entry name" value="WH1"/>
    <property type="match status" value="1"/>
</dbReference>
<dbReference type="SUPFAM" id="SSF50729">
    <property type="entry name" value="PH domain-like"/>
    <property type="match status" value="1"/>
</dbReference>
<accession>A0A226DM57</accession>
<dbReference type="Proteomes" id="UP000198287">
    <property type="component" value="Unassembled WGS sequence"/>
</dbReference>
<dbReference type="InterPro" id="IPR011993">
    <property type="entry name" value="PH-like_dom_sf"/>
</dbReference>
<evidence type="ECO:0000259" key="3">
    <source>
        <dbReference type="PROSITE" id="PS50229"/>
    </source>
</evidence>
<dbReference type="GO" id="GO:0035256">
    <property type="term" value="F:G protein-coupled glutamate receptor binding"/>
    <property type="evidence" value="ECO:0007669"/>
    <property type="project" value="InterPro"/>
</dbReference>
<comment type="caution">
    <text evidence="4">The sequence shown here is derived from an EMBL/GenBank/DDBJ whole genome shotgun (WGS) entry which is preliminary data.</text>
</comment>
<keyword evidence="5" id="KW-1185">Reference proteome</keyword>
<dbReference type="EMBL" id="LNIX01000015">
    <property type="protein sequence ID" value="OXA46612.1"/>
    <property type="molecule type" value="Genomic_DNA"/>
</dbReference>
<dbReference type="Gene3D" id="2.30.29.30">
    <property type="entry name" value="Pleckstrin-homology domain (PH domain)/Phosphotyrosine-binding domain (PTB)"/>
    <property type="match status" value="1"/>
</dbReference>
<dbReference type="InterPro" id="IPR000697">
    <property type="entry name" value="WH1/EVH1_dom"/>
</dbReference>
<dbReference type="PROSITE" id="PS50229">
    <property type="entry name" value="WH1"/>
    <property type="match status" value="1"/>
</dbReference>
<sequence>MYSNSIIGRDNATPTNNNNASEGNPCPPSDDPATLIHTSFAKVYTMTISPTPKTWTPATQYAVPVSFYFDKQRNVYRILSYDGERLIINSTIVPSMSFNKPSSAFGLWSDTKLRIIFGLGFPSQGARDLAGDWFDKLVKAATNLEQSSRNLTLPPPETGMNNLPFSAATSVNPLSCPPHQFSEEYTPDTDRVVIAVGGAIREQSIKSLQQEEELERKLVAVEKELSELKVLFASVQENLGKKIKEAEKLRELVNSAKEELQVQINRAEIAEKLHKEEKQRMDAMQGKIEQLKAIISQQTGSIAELQEGKRVSEQENKILRESLNNRFNVEEADKDLSNLESMCREISEKMGEVLKIQERLKNNLAGAKQQL</sequence>
<reference evidence="4 5" key="1">
    <citation type="submission" date="2015-12" db="EMBL/GenBank/DDBJ databases">
        <title>The genome of Folsomia candida.</title>
        <authorList>
            <person name="Faddeeva A."/>
            <person name="Derks M.F."/>
            <person name="Anvar Y."/>
            <person name="Smit S."/>
            <person name="Van Straalen N."/>
            <person name="Roelofs D."/>
        </authorList>
    </citation>
    <scope>NUCLEOTIDE SEQUENCE [LARGE SCALE GENOMIC DNA]</scope>
    <source>
        <strain evidence="4 5">VU population</strain>
        <tissue evidence="4">Whole body</tissue>
    </source>
</reference>
<dbReference type="PANTHER" id="PTHR10918">
    <property type="entry name" value="HOMER"/>
    <property type="match status" value="1"/>
</dbReference>
<dbReference type="OMA" id="ASEGNPC"/>
<keyword evidence="1" id="KW-0175">Coiled coil</keyword>
<proteinExistence type="predicted"/>
<feature type="coiled-coil region" evidence="1">
    <location>
        <begin position="211"/>
        <end position="349"/>
    </location>
</feature>
<gene>
    <name evidence="4" type="ORF">Fcan01_18692</name>
</gene>
<dbReference type="AlphaFoldDB" id="A0A226DM57"/>